<dbReference type="CDD" id="cd06225">
    <property type="entry name" value="HAMP"/>
    <property type="match status" value="1"/>
</dbReference>
<evidence type="ECO:0000256" key="3">
    <source>
        <dbReference type="ARBA" id="ARBA00023224"/>
    </source>
</evidence>
<keyword evidence="1 6" id="KW-0812">Transmembrane</keyword>
<dbReference type="PROSITE" id="PS50111">
    <property type="entry name" value="CHEMOTAXIS_TRANSDUC_2"/>
    <property type="match status" value="1"/>
</dbReference>
<gene>
    <name evidence="9" type="ORF">BJY16_003985</name>
</gene>
<dbReference type="PRINTS" id="PR00260">
    <property type="entry name" value="CHEMTRNSDUCR"/>
</dbReference>
<dbReference type="Pfam" id="PF00672">
    <property type="entry name" value="HAMP"/>
    <property type="match status" value="1"/>
</dbReference>
<keyword evidence="3 5" id="KW-0807">Transducer</keyword>
<dbReference type="InterPro" id="IPR003660">
    <property type="entry name" value="HAMP_dom"/>
</dbReference>
<evidence type="ECO:0000313" key="9">
    <source>
        <dbReference type="EMBL" id="MBB4740526.1"/>
    </source>
</evidence>
<dbReference type="PANTHER" id="PTHR32089">
    <property type="entry name" value="METHYL-ACCEPTING CHEMOTAXIS PROTEIN MCPB"/>
    <property type="match status" value="1"/>
</dbReference>
<name>A0A7W7GYA3_9ACTN</name>
<keyword evidence="6" id="KW-0472">Membrane</keyword>
<evidence type="ECO:0000256" key="6">
    <source>
        <dbReference type="SAM" id="Phobius"/>
    </source>
</evidence>
<reference evidence="9 10" key="1">
    <citation type="submission" date="2020-08" db="EMBL/GenBank/DDBJ databases">
        <title>Sequencing the genomes of 1000 actinobacteria strains.</title>
        <authorList>
            <person name="Klenk H.-P."/>
        </authorList>
    </citation>
    <scope>NUCLEOTIDE SEQUENCE [LARGE SCALE GENOMIC DNA]</scope>
    <source>
        <strain evidence="9 10">DSM 45809</strain>
    </source>
</reference>
<dbReference type="GO" id="GO:0007165">
    <property type="term" value="P:signal transduction"/>
    <property type="evidence" value="ECO:0007669"/>
    <property type="project" value="UniProtKB-KW"/>
</dbReference>
<dbReference type="SMART" id="SM00304">
    <property type="entry name" value="HAMP"/>
    <property type="match status" value="1"/>
</dbReference>
<comment type="caution">
    <text evidence="9">The sequence shown here is derived from an EMBL/GenBank/DDBJ whole genome shotgun (WGS) entry which is preliminary data.</text>
</comment>
<evidence type="ECO:0000256" key="2">
    <source>
        <dbReference type="ARBA" id="ARBA00022989"/>
    </source>
</evidence>
<dbReference type="GO" id="GO:0006935">
    <property type="term" value="P:chemotaxis"/>
    <property type="evidence" value="ECO:0007669"/>
    <property type="project" value="InterPro"/>
</dbReference>
<dbReference type="InterPro" id="IPR004090">
    <property type="entry name" value="Chemotax_Me-accpt_rcpt"/>
</dbReference>
<organism evidence="9 10">
    <name type="scientific">Actinoplanes octamycinicus</name>
    <dbReference type="NCBI Taxonomy" id="135948"/>
    <lineage>
        <taxon>Bacteria</taxon>
        <taxon>Bacillati</taxon>
        <taxon>Actinomycetota</taxon>
        <taxon>Actinomycetes</taxon>
        <taxon>Micromonosporales</taxon>
        <taxon>Micromonosporaceae</taxon>
        <taxon>Actinoplanes</taxon>
    </lineage>
</organism>
<dbReference type="EMBL" id="JACHNB010000001">
    <property type="protein sequence ID" value="MBB4740526.1"/>
    <property type="molecule type" value="Genomic_DNA"/>
</dbReference>
<dbReference type="AlphaFoldDB" id="A0A7W7GYA3"/>
<keyword evidence="2 6" id="KW-1133">Transmembrane helix</keyword>
<protein>
    <submittedName>
        <fullName evidence="9">Methyl-accepting chemotaxis protein</fullName>
    </submittedName>
</protein>
<dbReference type="SMART" id="SM00283">
    <property type="entry name" value="MA"/>
    <property type="match status" value="1"/>
</dbReference>
<dbReference type="GO" id="GO:0016020">
    <property type="term" value="C:membrane"/>
    <property type="evidence" value="ECO:0007669"/>
    <property type="project" value="InterPro"/>
</dbReference>
<evidence type="ECO:0000256" key="4">
    <source>
        <dbReference type="ARBA" id="ARBA00029447"/>
    </source>
</evidence>
<dbReference type="Pfam" id="PF00015">
    <property type="entry name" value="MCPsignal"/>
    <property type="match status" value="1"/>
</dbReference>
<feature type="domain" description="Methyl-accepting transducer" evidence="7">
    <location>
        <begin position="304"/>
        <end position="527"/>
    </location>
</feature>
<feature type="domain" description="HAMP" evidence="8">
    <location>
        <begin position="222"/>
        <end position="274"/>
    </location>
</feature>
<dbReference type="GO" id="GO:0004888">
    <property type="term" value="F:transmembrane signaling receptor activity"/>
    <property type="evidence" value="ECO:0007669"/>
    <property type="project" value="InterPro"/>
</dbReference>
<accession>A0A7W7GYA3</accession>
<dbReference type="InterPro" id="IPR004089">
    <property type="entry name" value="MCPsignal_dom"/>
</dbReference>
<dbReference type="Gene3D" id="1.10.287.950">
    <property type="entry name" value="Methyl-accepting chemotaxis protein"/>
    <property type="match status" value="1"/>
</dbReference>
<dbReference type="PROSITE" id="PS50885">
    <property type="entry name" value="HAMP"/>
    <property type="match status" value="1"/>
</dbReference>
<sequence>MSPAKLHTLLNRMPIGRALRTGFTVVIAFLLVSAAVAAFFLIRATRQVGELAGTGVPAMQVAGDISGLMNKYRKEQWEYLALPLDDAESRKDTIDGMAEEDADMRALFADYRALSTSAETRAILASFEDHWDKYVKATAAEVALADAGKAAEARETFDSGAGDEQWDGLKESLAALGDRHTAESEATSTAADRQAIIAFGALAALLTAAVTVALTVRRTLTRRITDGLGQLSTAARGIARGELDQRVHVEAEDEVAQVAAAFDDMVAYLTAKAEISQRMATGDLAVSAPAASAGDRLGTAFTEMIENLNDSVRQVHRSVDDLDGASAQLDGASQEIRAAAAEVVSNAERQVELVSAAQRAARDTSAYVDEGVDTVSNLTRVMRDLDDKAARIGGIVEAITRIAGQTNLLALNAAIEAARAGTQGAGFAVVAGEVRNLAEESGEAAQTIAALVAEIQQTSAEAVTVVDDQARGAFERIAEGTAGLHSALDAVGSFAGANKGSTERMAAATSTAADQVRQLTATATGLREVAGRFSVRGS</sequence>
<dbReference type="Proteomes" id="UP000546162">
    <property type="component" value="Unassembled WGS sequence"/>
</dbReference>
<dbReference type="Pfam" id="PF12729">
    <property type="entry name" value="4HB_MCP_1"/>
    <property type="match status" value="1"/>
</dbReference>
<dbReference type="PANTHER" id="PTHR32089:SF112">
    <property type="entry name" value="LYSOZYME-LIKE PROTEIN-RELATED"/>
    <property type="match status" value="1"/>
</dbReference>
<dbReference type="RefSeq" id="WP_185041112.1">
    <property type="nucleotide sequence ID" value="NZ_BAABFG010000005.1"/>
</dbReference>
<keyword evidence="10" id="KW-1185">Reference proteome</keyword>
<evidence type="ECO:0000256" key="5">
    <source>
        <dbReference type="PROSITE-ProRule" id="PRU00284"/>
    </source>
</evidence>
<feature type="transmembrane region" description="Helical" evidence="6">
    <location>
        <begin position="21"/>
        <end position="42"/>
    </location>
</feature>
<evidence type="ECO:0000256" key="1">
    <source>
        <dbReference type="ARBA" id="ARBA00022692"/>
    </source>
</evidence>
<evidence type="ECO:0000259" key="8">
    <source>
        <dbReference type="PROSITE" id="PS50885"/>
    </source>
</evidence>
<comment type="similarity">
    <text evidence="4">Belongs to the methyl-accepting chemotaxis (MCP) protein family.</text>
</comment>
<evidence type="ECO:0000313" key="10">
    <source>
        <dbReference type="Proteomes" id="UP000546162"/>
    </source>
</evidence>
<feature type="transmembrane region" description="Helical" evidence="6">
    <location>
        <begin position="195"/>
        <end position="216"/>
    </location>
</feature>
<dbReference type="Gene3D" id="6.10.340.10">
    <property type="match status" value="1"/>
</dbReference>
<proteinExistence type="inferred from homology"/>
<dbReference type="InterPro" id="IPR024478">
    <property type="entry name" value="HlyB_4HB_MCP"/>
</dbReference>
<evidence type="ECO:0000259" key="7">
    <source>
        <dbReference type="PROSITE" id="PS50111"/>
    </source>
</evidence>
<dbReference type="SUPFAM" id="SSF58104">
    <property type="entry name" value="Methyl-accepting chemotaxis protein (MCP) signaling domain"/>
    <property type="match status" value="1"/>
</dbReference>